<proteinExistence type="predicted"/>
<reference evidence="1 2" key="1">
    <citation type="submission" date="2016-09" db="EMBL/GenBank/DDBJ databases">
        <title>Draft Genome Sequence of four Alteromonas macleodii strains isolated from copper coupons and grown long-term at elevated copper levels.</title>
        <authorList>
            <person name="Cusick K."/>
            <person name="Dale J."/>
            <person name="Little B."/>
            <person name="Biffinger J."/>
        </authorList>
    </citation>
    <scope>NUCLEOTIDE SEQUENCE [LARGE SCALE GENOMIC DNA]</scope>
    <source>
        <strain evidence="1 2">KCP01</strain>
    </source>
</reference>
<dbReference type="RefSeq" id="WP_014948577.1">
    <property type="nucleotide sequence ID" value="NZ_CP014323.1"/>
</dbReference>
<sequence>MTFDFPPPDNADSCAETAEQCPFSEEEWDAIEALAEPGAIY</sequence>
<dbReference type="GeneID" id="77345153"/>
<gene>
    <name evidence="1" type="ORF">BFV95_0994</name>
</gene>
<evidence type="ECO:0000313" key="2">
    <source>
        <dbReference type="Proteomes" id="UP000095392"/>
    </source>
</evidence>
<accession>A0A1E7DHT2</accession>
<evidence type="ECO:0000313" key="1">
    <source>
        <dbReference type="EMBL" id="OES33210.1"/>
    </source>
</evidence>
<keyword evidence="2" id="KW-1185">Reference proteome</keyword>
<protein>
    <submittedName>
        <fullName evidence="1">Uncharacterized protein</fullName>
    </submittedName>
</protein>
<dbReference type="AlphaFoldDB" id="A0A1E7DHT2"/>
<dbReference type="EMBL" id="MIPY01000008">
    <property type="protein sequence ID" value="OES33210.1"/>
    <property type="molecule type" value="Genomic_DNA"/>
</dbReference>
<name>A0A1E7DHT2_ALTMA</name>
<comment type="caution">
    <text evidence="1">The sequence shown here is derived from an EMBL/GenBank/DDBJ whole genome shotgun (WGS) entry which is preliminary data.</text>
</comment>
<dbReference type="Proteomes" id="UP000095392">
    <property type="component" value="Unassembled WGS sequence"/>
</dbReference>
<organism evidence="1 2">
    <name type="scientific">Alteromonas macleodii</name>
    <name type="common">Pseudoalteromonas macleodii</name>
    <dbReference type="NCBI Taxonomy" id="28108"/>
    <lineage>
        <taxon>Bacteria</taxon>
        <taxon>Pseudomonadati</taxon>
        <taxon>Pseudomonadota</taxon>
        <taxon>Gammaproteobacteria</taxon>
        <taxon>Alteromonadales</taxon>
        <taxon>Alteromonadaceae</taxon>
        <taxon>Alteromonas/Salinimonas group</taxon>
        <taxon>Alteromonas</taxon>
    </lineage>
</organism>